<dbReference type="CDD" id="cd02523">
    <property type="entry name" value="PC_cytidylyltransferase"/>
    <property type="match status" value="1"/>
</dbReference>
<organism evidence="5 6">
    <name type="scientific">Pseudomonas fluorescens</name>
    <dbReference type="NCBI Taxonomy" id="294"/>
    <lineage>
        <taxon>Bacteria</taxon>
        <taxon>Pseudomonadati</taxon>
        <taxon>Pseudomonadota</taxon>
        <taxon>Gammaproteobacteria</taxon>
        <taxon>Pseudomonadales</taxon>
        <taxon>Pseudomonadaceae</taxon>
        <taxon>Pseudomonas</taxon>
    </lineage>
</organism>
<accession>A0A423P8K7</accession>
<protein>
    <submittedName>
        <fullName evidence="5">Nucleotidyl transferase</fullName>
    </submittedName>
</protein>
<name>A0A423P8K7_PSEFL</name>
<evidence type="ECO:0000256" key="1">
    <source>
        <dbReference type="ARBA" id="ARBA00022679"/>
    </source>
</evidence>
<dbReference type="PANTHER" id="PTHR43584">
    <property type="entry name" value="NUCLEOTIDYL TRANSFERASE"/>
    <property type="match status" value="1"/>
</dbReference>
<evidence type="ECO:0000259" key="4">
    <source>
        <dbReference type="Pfam" id="PF12804"/>
    </source>
</evidence>
<dbReference type="Pfam" id="PF12804">
    <property type="entry name" value="NTP_transf_3"/>
    <property type="match status" value="1"/>
</dbReference>
<dbReference type="Gene3D" id="3.90.550.10">
    <property type="entry name" value="Spore Coat Polysaccharide Biosynthesis Protein SpsA, Chain A"/>
    <property type="match status" value="1"/>
</dbReference>
<dbReference type="Proteomes" id="UP000283619">
    <property type="component" value="Unassembled WGS sequence"/>
</dbReference>
<dbReference type="InterPro" id="IPR050065">
    <property type="entry name" value="GlmU-like"/>
</dbReference>
<sequence>MKAIILAAGRGSRMKSLTDERPKCLVELRGKPLLEWQLESLRAAGISDIAVVTGYKRELLAGRGLSEFHNPRWAETNMVSSLACAESWLQGEPCIVSYSDIFYSPVAVQSLINCEATLAVTYDPNWLQLWTERFGDPLLDAETFRLSATHTLAEIGNKPQSVDDVQGQYMGLLRFTPEGWAEVVRLRAELSPQQRDSMHMTNTLQRVIDAGRVQIEAVAYTGEWGEVDSSEDLSVYQ</sequence>
<gene>
    <name evidence="5" type="ORF">BK673_08940</name>
</gene>
<dbReference type="AlphaFoldDB" id="A0A423P8K7"/>
<keyword evidence="2" id="KW-0548">Nucleotidyltransferase</keyword>
<evidence type="ECO:0000256" key="2">
    <source>
        <dbReference type="ARBA" id="ARBA00022695"/>
    </source>
</evidence>
<dbReference type="PANTHER" id="PTHR43584:SF8">
    <property type="entry name" value="N-ACETYLMURAMATE ALPHA-1-PHOSPHATE URIDYLYLTRANSFERASE"/>
    <property type="match status" value="1"/>
</dbReference>
<dbReference type="SUPFAM" id="SSF53448">
    <property type="entry name" value="Nucleotide-diphospho-sugar transferases"/>
    <property type="match status" value="1"/>
</dbReference>
<keyword evidence="3" id="KW-0460">Magnesium</keyword>
<reference evidence="5 6" key="1">
    <citation type="submission" date="2016-10" db="EMBL/GenBank/DDBJ databases">
        <title>Comparative genome analysis of multiple Pseudomonas spp. focuses on biocontrol and plant growth promoting traits.</title>
        <authorList>
            <person name="Tao X.-Y."/>
            <person name="Taylor C.G."/>
        </authorList>
    </citation>
    <scope>NUCLEOTIDE SEQUENCE [LARGE SCALE GENOMIC DNA]</scope>
    <source>
        <strain evidence="5 6">36G2</strain>
    </source>
</reference>
<dbReference type="EMBL" id="MOBZ01000006">
    <property type="protein sequence ID" value="ROO11038.1"/>
    <property type="molecule type" value="Genomic_DNA"/>
</dbReference>
<dbReference type="InterPro" id="IPR025877">
    <property type="entry name" value="MobA-like_NTP_Trfase"/>
</dbReference>
<dbReference type="RefSeq" id="WP_116028504.1">
    <property type="nucleotide sequence ID" value="NZ_JARZGB010000015.1"/>
</dbReference>
<dbReference type="InterPro" id="IPR029044">
    <property type="entry name" value="Nucleotide-diphossugar_trans"/>
</dbReference>
<keyword evidence="1 5" id="KW-0808">Transferase</keyword>
<proteinExistence type="predicted"/>
<evidence type="ECO:0000313" key="6">
    <source>
        <dbReference type="Proteomes" id="UP000283619"/>
    </source>
</evidence>
<feature type="domain" description="MobA-like NTP transferase" evidence="4">
    <location>
        <begin position="3"/>
        <end position="114"/>
    </location>
</feature>
<dbReference type="GO" id="GO:0016779">
    <property type="term" value="F:nucleotidyltransferase activity"/>
    <property type="evidence" value="ECO:0007669"/>
    <property type="project" value="UniProtKB-KW"/>
</dbReference>
<comment type="caution">
    <text evidence="5">The sequence shown here is derived from an EMBL/GenBank/DDBJ whole genome shotgun (WGS) entry which is preliminary data.</text>
</comment>
<evidence type="ECO:0000313" key="5">
    <source>
        <dbReference type="EMBL" id="ROO11038.1"/>
    </source>
</evidence>
<evidence type="ECO:0000256" key="3">
    <source>
        <dbReference type="ARBA" id="ARBA00022842"/>
    </source>
</evidence>